<feature type="region of interest" description="Disordered" evidence="1">
    <location>
        <begin position="1308"/>
        <end position="1332"/>
    </location>
</feature>
<organism evidence="2 3">
    <name type="scientific">Besnoitia besnoiti</name>
    <name type="common">Apicomplexan protozoan</name>
    <dbReference type="NCBI Taxonomy" id="94643"/>
    <lineage>
        <taxon>Eukaryota</taxon>
        <taxon>Sar</taxon>
        <taxon>Alveolata</taxon>
        <taxon>Apicomplexa</taxon>
        <taxon>Conoidasida</taxon>
        <taxon>Coccidia</taxon>
        <taxon>Eucoccidiorida</taxon>
        <taxon>Eimeriorina</taxon>
        <taxon>Sarcocystidae</taxon>
        <taxon>Besnoitia</taxon>
    </lineage>
</organism>
<gene>
    <name evidence="2" type="ORF">BESB_040280</name>
</gene>
<dbReference type="VEuPathDB" id="ToxoDB:BESB_040280"/>
<feature type="region of interest" description="Disordered" evidence="1">
    <location>
        <begin position="198"/>
        <end position="227"/>
    </location>
</feature>
<dbReference type="EMBL" id="NWUJ01000002">
    <property type="protein sequence ID" value="PFH37570.1"/>
    <property type="molecule type" value="Genomic_DNA"/>
</dbReference>
<proteinExistence type="predicted"/>
<feature type="region of interest" description="Disordered" evidence="1">
    <location>
        <begin position="977"/>
        <end position="1006"/>
    </location>
</feature>
<dbReference type="KEGG" id="bbes:BESB_040280"/>
<feature type="region of interest" description="Disordered" evidence="1">
    <location>
        <begin position="1"/>
        <end position="47"/>
    </location>
</feature>
<feature type="region of interest" description="Disordered" evidence="1">
    <location>
        <begin position="1131"/>
        <end position="1250"/>
    </location>
</feature>
<evidence type="ECO:0000313" key="3">
    <source>
        <dbReference type="Proteomes" id="UP000224006"/>
    </source>
</evidence>
<reference evidence="2 3" key="1">
    <citation type="submission" date="2017-09" db="EMBL/GenBank/DDBJ databases">
        <title>Genome sequencing of Besnoitia besnoiti strain Bb-Ger1.</title>
        <authorList>
            <person name="Schares G."/>
            <person name="Venepally P."/>
            <person name="Lorenzi H.A."/>
        </authorList>
    </citation>
    <scope>NUCLEOTIDE SEQUENCE [LARGE SCALE GENOMIC DNA]</scope>
    <source>
        <strain evidence="2 3">Bb-Ger1</strain>
    </source>
</reference>
<feature type="compositionally biased region" description="Low complexity" evidence="1">
    <location>
        <begin position="12"/>
        <end position="28"/>
    </location>
</feature>
<feature type="region of interest" description="Disordered" evidence="1">
    <location>
        <begin position="400"/>
        <end position="420"/>
    </location>
</feature>
<feature type="region of interest" description="Disordered" evidence="1">
    <location>
        <begin position="1027"/>
        <end position="1092"/>
    </location>
</feature>
<feature type="region of interest" description="Disordered" evidence="1">
    <location>
        <begin position="2219"/>
        <end position="2253"/>
    </location>
</feature>
<feature type="compositionally biased region" description="Basic residues" evidence="1">
    <location>
        <begin position="1"/>
        <end position="11"/>
    </location>
</feature>
<feature type="compositionally biased region" description="Acidic residues" evidence="1">
    <location>
        <begin position="2373"/>
        <end position="2384"/>
    </location>
</feature>
<feature type="region of interest" description="Disordered" evidence="1">
    <location>
        <begin position="1618"/>
        <end position="1710"/>
    </location>
</feature>
<feature type="compositionally biased region" description="Polar residues" evidence="1">
    <location>
        <begin position="1966"/>
        <end position="1987"/>
    </location>
</feature>
<dbReference type="RefSeq" id="XP_029221579.1">
    <property type="nucleotide sequence ID" value="XM_029362614.1"/>
</dbReference>
<feature type="region of interest" description="Disordered" evidence="1">
    <location>
        <begin position="2358"/>
        <end position="2384"/>
    </location>
</feature>
<feature type="compositionally biased region" description="Acidic residues" evidence="1">
    <location>
        <begin position="1135"/>
        <end position="1182"/>
    </location>
</feature>
<accession>A0A2A9MP61</accession>
<feature type="compositionally biased region" description="Gly residues" evidence="1">
    <location>
        <begin position="1681"/>
        <end position="1690"/>
    </location>
</feature>
<feature type="compositionally biased region" description="Basic and acidic residues" evidence="1">
    <location>
        <begin position="1628"/>
        <end position="1642"/>
    </location>
</feature>
<dbReference type="OrthoDB" id="333075at2759"/>
<feature type="region of interest" description="Disordered" evidence="1">
    <location>
        <begin position="2028"/>
        <end position="2052"/>
    </location>
</feature>
<comment type="caution">
    <text evidence="2">The sequence shown here is derived from an EMBL/GenBank/DDBJ whole genome shotgun (WGS) entry which is preliminary data.</text>
</comment>
<feature type="region of interest" description="Disordered" evidence="1">
    <location>
        <begin position="1966"/>
        <end position="1993"/>
    </location>
</feature>
<evidence type="ECO:0000256" key="1">
    <source>
        <dbReference type="SAM" id="MobiDB-lite"/>
    </source>
</evidence>
<feature type="compositionally biased region" description="Basic and acidic residues" evidence="1">
    <location>
        <begin position="977"/>
        <end position="1003"/>
    </location>
</feature>
<feature type="compositionally biased region" description="Low complexity" evidence="1">
    <location>
        <begin position="198"/>
        <end position="208"/>
    </location>
</feature>
<feature type="compositionally biased region" description="Basic and acidic residues" evidence="1">
    <location>
        <begin position="2244"/>
        <end position="2253"/>
    </location>
</feature>
<feature type="region of interest" description="Disordered" evidence="1">
    <location>
        <begin position="2168"/>
        <end position="2189"/>
    </location>
</feature>
<dbReference type="Proteomes" id="UP000224006">
    <property type="component" value="Chromosome II"/>
</dbReference>
<name>A0A2A9MP61_BESBE</name>
<protein>
    <submittedName>
        <fullName evidence="2">Uncharacterized protein</fullName>
    </submittedName>
</protein>
<dbReference type="STRING" id="94643.A0A2A9MP61"/>
<feature type="region of interest" description="Disordered" evidence="1">
    <location>
        <begin position="1455"/>
        <end position="1481"/>
    </location>
</feature>
<dbReference type="GeneID" id="40309009"/>
<feature type="region of interest" description="Disordered" evidence="1">
    <location>
        <begin position="1370"/>
        <end position="1399"/>
    </location>
</feature>
<keyword evidence="3" id="KW-1185">Reference proteome</keyword>
<sequence length="2464" mass="262092">MAKSRPSKNRKATPATPAARRAQQAPAPFEKKKNTVGAPKTRPGSFTDTRVLAKSNFLLARQWRQKAESDRRDASAKKKALGTVDPHAFVNEIEEALQKIRHPTPRIRVTGLVHLSASLSRLLAALSDQKEQSPFFASSSSASSVALLLNPLLPGLLPALLGSGISERDPAARTAVRSAWTSLLSLLSPREARKGASRRAASAATAVGGERGPGEAGGTEEERQEENQQILLAHRKSIAVFLQNGLTALEPEARLDSLHLIDAARRLCPALLLGEEELPFSVISVLTCGSASVSAFTSLALPLLLQLLPPHLPSVSAASSTPSAFSAAARASLSGREESSEDVPGAARRAQVLAGLSAQQRSRVQQLRELFSKTCRIWLQLLEDLKAKCRAASSASSAVAASGGARGSSEGGAPSRRAQRRDSDEVASLLFQMFSCLRLLHLLLLGAPQLPPDVRVSLLLEPATEGARGGGERQRDAGAEALGDGKVRRALATAPRAAPCEAPPSAGEGCRSCLLLVLLLLQVSESEGQRLKDNEEGGKTGQASHGKTQEDLFFFFVKHVLSSLAFLLSFTLPTESAAGAPASSSRGALLHAVRLSLASLTFHLASFPLAPLLEDEGWSLSPSAASCAPSWRGLAPPSPFARRGAYSSIRYEGEELLTRPAVGVLGDVRRLVLSSVKAGVGGGASAESATDGKAAERATQISFCLPPPLVSLFLGCYLTASLFLLHAARQIKRSVHDVQAEELRDCHRASSAHRKLAKENIFFYVRGTEADRRVPALLPPDSDSGASCAAAAAAAAASGLGAASCCNGLSAGRVEKTSASLGLNANALNAFSTASEYAFSPLSRRTVFFTDLLLRAFVSFFSPLAVDPSMHLRDFSQRLVDAETRGGTALAALSPLLSLSLSSPTLFSVVLSSLFPASPSVQRQSLGGRQGAYALFAAFGGLKKTKVFFSPSVLQTFLREMQRSAFVDELLREEGAAEVKDGDNAHAREAETREGGEKKESANGERTTSCLVRGILEACETLHHSVAKASQGRSEGPPASSSWSQKGKSEGRNRFGQLASLSEKKEKKKREKGGEERESEALEASPAPSEPNDAASACILAIQAILLETVSLLISLPFVFPDLAAERRRLRATEAEDERGDSEGEEDDEDEEEDEEEDGEEDKEEVEEEGGDGEEEENEEGDMALASLEGESSEPEETTKADPKLSSGEGSEGGSGDGGCEEADGAQTEGAVSTSASAADEKGDSSQPSQALHVDGVTQLSVTLLPLSFLLLGAAPTALCATMPPLLSSLYRPLFPAMLVASPVVFAPSRRDTPPSGEPSPLRKGFAEQPRKPDAGAANPYYCLEWSPRIGQVYVKLCAAVAALASPREDAERAAQAPEGQAPEDLAPEGRPSPRPAEKENEVALVVAQMANWVAGVMRHFALRSGDRCDFSLLFRAFEPSLLALFFSAPGGFSRGRSGRSGLSLARDGAARPDAEGSQVARPSCTSSASLFFRLPAACRQFPLSLLSFLGGRSVGALLPHLLRSLVLPSSLSSSCCPPSPPNSARSLVTLSPMPAKGELDARRELLEMLLRGSTLSSDAGAAPPEADVRRHLLQAAQRNEKILLSLLCSATKPFALSAGAGTGRRGKREDTDRRTRRREEAAECGEDAAEARLQKKRREVKREAEKKDGDRTEGRPVAGDGAGREGGAGTTSHEGEETPGAALFSPPSSQLQPCLSLPSHLFALLRTAAGVHTELQERMLLACPALFAAKSAGSPRASIGDGRAEPAGSGEAFAKADALSECAGACVRCAILGSSVCSIAEKVLHFSTTPLPLSEAPTGDWRLTASSSAYAHVFGRLHAVVGTLFCLRDALARTGPAFQLFQRGEGDATASATRLAPSSSAPVTLQGHYAYSWTQRYRRLAAVAVAERPREGEDEREARAAAENETATLTQWLHADPLLPAPFSAGLHLLFLFLQNPLFVALATPGSSASSSDTLPPRSLSPTASGDSKAWELDERSPVVAAAAGDVRRLLFESKGAATRLSLSLISRSAEQEETSEASDPGQERGDEESDAFSLEAALHALGTEGAEEAQRERGCQSPSAADAGEHAVTRHILELLLDIVCTTASLCPCLSSRARENDRPGAGADAGKDGAVRFFAHFFRFSVFLLRSVDLLLRAALRGALQPEPVAGEAEECEQAPARRADAKDDETQEALEKVQACALPRIDAFLLEEKRKAGSQKATRETCGAGREGQGPVSAGPVAHARGDNEDASRPRRERVEVLLACLGIVLKLHRRARMSLAETHFRARRGDRMHWLRLYRQLKAEERWREREAKLPLWRRIVARGEAEESERGGDATPGGAGALAGLSSFSEPFALKNGARGGQQRRQGSCEFDADEETRDEAPDEILDAMERKEREHEEREWEVILCRDEQGFQVVARICNDLLHDTLPAAAKELNLESDTGLSLRCIERQLATLSRSRTAAA</sequence>
<feature type="compositionally biased region" description="Low complexity" evidence="1">
    <location>
        <begin position="1455"/>
        <end position="1467"/>
    </location>
</feature>
<feature type="compositionally biased region" description="Basic and acidic residues" evidence="1">
    <location>
        <begin position="1661"/>
        <end position="1675"/>
    </location>
</feature>
<evidence type="ECO:0000313" key="2">
    <source>
        <dbReference type="EMBL" id="PFH37570.1"/>
    </source>
</evidence>